<dbReference type="Proteomes" id="UP000002385">
    <property type="component" value="Chromosome"/>
</dbReference>
<dbReference type="EMBL" id="CP001298">
    <property type="protein sequence ID" value="ACK85115.1"/>
    <property type="molecule type" value="Genomic_DNA"/>
</dbReference>
<dbReference type="PANTHER" id="PTHR13158:SF5">
    <property type="entry name" value="NAD KINASE 2, MITOCHONDRIAL"/>
    <property type="match status" value="1"/>
</dbReference>
<reference evidence="2" key="1">
    <citation type="submission" date="2008-12" db="EMBL/GenBank/DDBJ databases">
        <title>Complete sequence of chromosome of Methylobacterium chloromethanicum CM4.</title>
        <authorList>
            <consortium name="US DOE Joint Genome Institute"/>
            <person name="Lucas S."/>
            <person name="Copeland A."/>
            <person name="Lapidus A."/>
            <person name="Glavina del Rio T."/>
            <person name="Dalin E."/>
            <person name="Tice H."/>
            <person name="Bruce D."/>
            <person name="Goodwin L."/>
            <person name="Pitluck S."/>
            <person name="Chertkov O."/>
            <person name="Brettin T."/>
            <person name="Detter J.C."/>
            <person name="Han C."/>
            <person name="Larimer F."/>
            <person name="Land M."/>
            <person name="Hauser L."/>
            <person name="Kyrpides N."/>
            <person name="Mikhailova N."/>
            <person name="Marx C."/>
            <person name="Richardson P."/>
        </authorList>
    </citation>
    <scope>NUCLEOTIDE SEQUENCE [LARGE SCALE GENOMIC DNA]</scope>
    <source>
        <strain evidence="2">CM4 / NCIMB 13688</strain>
    </source>
</reference>
<gene>
    <name evidence="1" type="ordered locus">Mchl_4339</name>
</gene>
<dbReference type="InterPro" id="IPR017437">
    <property type="entry name" value="ATP-NAD_kinase_PpnK-typ_C"/>
</dbReference>
<dbReference type="RefSeq" id="WP_015952219.1">
    <property type="nucleotide sequence ID" value="NC_011757.1"/>
</dbReference>
<organism evidence="1 2">
    <name type="scientific">Methylorubrum extorquens (strain CM4 / NCIMB 13688)</name>
    <name type="common">Methylobacterium extorquens</name>
    <dbReference type="NCBI Taxonomy" id="440085"/>
    <lineage>
        <taxon>Bacteria</taxon>
        <taxon>Pseudomonadati</taxon>
        <taxon>Pseudomonadota</taxon>
        <taxon>Alphaproteobacteria</taxon>
        <taxon>Hyphomicrobiales</taxon>
        <taxon>Methylobacteriaceae</taxon>
        <taxon>Methylorubrum</taxon>
    </lineage>
</organism>
<evidence type="ECO:0000313" key="2">
    <source>
        <dbReference type="Proteomes" id="UP000002385"/>
    </source>
</evidence>
<evidence type="ECO:0000313" key="1">
    <source>
        <dbReference type="EMBL" id="ACK85115.1"/>
    </source>
</evidence>
<dbReference type="HOGENOM" id="CLU_054187_0_0_5"/>
<dbReference type="Gene3D" id="2.60.200.30">
    <property type="entry name" value="Probable inorganic polyphosphate/atp-NAD kinase, domain 2"/>
    <property type="match status" value="1"/>
</dbReference>
<dbReference type="InterPro" id="IPR016064">
    <property type="entry name" value="NAD/diacylglycerol_kinase_sf"/>
</dbReference>
<proteinExistence type="predicted"/>
<dbReference type="GO" id="GO:0003951">
    <property type="term" value="F:NAD+ kinase activity"/>
    <property type="evidence" value="ECO:0007669"/>
    <property type="project" value="InterPro"/>
</dbReference>
<dbReference type="PANTHER" id="PTHR13158">
    <property type="match status" value="1"/>
</dbReference>
<name>B7L2S1_METC4</name>
<evidence type="ECO:0008006" key="3">
    <source>
        <dbReference type="Google" id="ProtNLM"/>
    </source>
</evidence>
<sequence length="297" mass="32195">MAALTPRAVFVTRETDYELLIARHATRGQARFFLESRGQGLAAVEARHERFHAVLAQARAAVPAEWRQALVRRADLDRFLFAGDDVVVAVGQDGLIANVAKYLGEQPVIGVNPAPDLYDGVLARNPVERLPRLLPASVAGDVAIERRTMVQAVIDGTERLFALNEIFVGHRSHQSARYRIEAGSEAEEHSSSGLIVASGTGATGWARSISEATRLDLSLGPDERAVGYWVREPFPSVATATRLRAGKLTDAPLVVTSRMNEGGVIFADGIEQDFLGFGWGRQVRIAPADRALHLVTG</sequence>
<dbReference type="InterPro" id="IPR017438">
    <property type="entry name" value="ATP-NAD_kinase_N"/>
</dbReference>
<reference evidence="1 2" key="2">
    <citation type="journal article" date="2012" name="J. Bacteriol.">
        <title>Complete genome sequences of six strains of the genus Methylobacterium.</title>
        <authorList>
            <person name="Marx C.J."/>
            <person name="Bringel F."/>
            <person name="Chistoserdova L."/>
            <person name="Moulin L."/>
            <person name="Farhan Ul Haque M."/>
            <person name="Fleischman D.E."/>
            <person name="Gruffaz C."/>
            <person name="Jourand P."/>
            <person name="Knief C."/>
            <person name="Lee M.C."/>
            <person name="Muller E.E."/>
            <person name="Nadalig T."/>
            <person name="Peyraud R."/>
            <person name="Roselli S."/>
            <person name="Russ L."/>
            <person name="Goodwin L.A."/>
            <person name="Ivanova N."/>
            <person name="Kyrpides N."/>
            <person name="Lajus A."/>
            <person name="Land M.L."/>
            <person name="Medigue C."/>
            <person name="Mikhailova N."/>
            <person name="Nolan M."/>
            <person name="Woyke T."/>
            <person name="Stolyar S."/>
            <person name="Vorholt J.A."/>
            <person name="Vuilleumier S."/>
        </authorList>
    </citation>
    <scope>NUCLEOTIDE SEQUENCE [LARGE SCALE GENOMIC DNA]</scope>
    <source>
        <strain evidence="2">CM4 / NCIMB 13688</strain>
    </source>
</reference>
<dbReference type="KEGG" id="mch:Mchl_4339"/>
<dbReference type="AlphaFoldDB" id="B7L2S1"/>
<dbReference type="SUPFAM" id="SSF111331">
    <property type="entry name" value="NAD kinase/diacylglycerol kinase-like"/>
    <property type="match status" value="1"/>
</dbReference>
<dbReference type="Gene3D" id="3.40.50.10330">
    <property type="entry name" value="Probable inorganic polyphosphate/atp-NAD kinase, domain 1"/>
    <property type="match status" value="1"/>
</dbReference>
<accession>B7L2S1</accession>
<dbReference type="GO" id="GO:0019674">
    <property type="term" value="P:NAD+ metabolic process"/>
    <property type="evidence" value="ECO:0007669"/>
    <property type="project" value="InterPro"/>
</dbReference>
<protein>
    <recommendedName>
        <fullName evidence="3">ATP-NAD kinase</fullName>
    </recommendedName>
</protein>